<dbReference type="EMBL" id="JWLZ01000210">
    <property type="protein sequence ID" value="KHT60054.1"/>
    <property type="molecule type" value="Genomic_DNA"/>
</dbReference>
<sequence>MNKFTIASVAVATALLAGCGGSSNSNDDKDLDLPEVPTGGEAEVCFNADLWTDGTHVITEKNGDEETIIVKTGASFQGMPNLVSVTEDFGDGEFYSLYFAVNNKSVFNAGSEWAENNGDFEKRVHKPVKPFQLFGLNEAESSSESGDSDREWDWTNDCEPGEQCIGSETEAYDITITFNGFEEVIIDGIAYETCRFEIDDSEEDGDIQHSWIDRQSGVEIQSAWNDGQPSSYIAKYEIDGVQIFPAAE</sequence>
<comment type="caution">
    <text evidence="1">The sequence shown here is derived from an EMBL/GenBank/DDBJ whole genome shotgun (WGS) entry which is preliminary data.</text>
</comment>
<dbReference type="RefSeq" id="WP_039468650.1">
    <property type="nucleotide sequence ID" value="NZ_JWLZ01000210.1"/>
</dbReference>
<evidence type="ECO:0000313" key="2">
    <source>
        <dbReference type="Proteomes" id="UP000031278"/>
    </source>
</evidence>
<evidence type="ECO:0008006" key="3">
    <source>
        <dbReference type="Google" id="ProtNLM"/>
    </source>
</evidence>
<proteinExistence type="predicted"/>
<gene>
    <name evidence="1" type="ORF">RJ45_23915</name>
</gene>
<name>A0A0B9FVB1_9GAMM</name>
<organism evidence="1 2">
    <name type="scientific">Photobacterium gaetbulicola</name>
    <dbReference type="NCBI Taxonomy" id="1295392"/>
    <lineage>
        <taxon>Bacteria</taxon>
        <taxon>Pseudomonadati</taxon>
        <taxon>Pseudomonadota</taxon>
        <taxon>Gammaproteobacteria</taxon>
        <taxon>Vibrionales</taxon>
        <taxon>Vibrionaceae</taxon>
        <taxon>Photobacterium</taxon>
    </lineage>
</organism>
<dbReference type="PROSITE" id="PS51257">
    <property type="entry name" value="PROKAR_LIPOPROTEIN"/>
    <property type="match status" value="1"/>
</dbReference>
<dbReference type="AlphaFoldDB" id="A0A0B9FVB1"/>
<protein>
    <recommendedName>
        <fullName evidence="3">Lipoprotein</fullName>
    </recommendedName>
</protein>
<reference evidence="1 2" key="1">
    <citation type="submission" date="2014-12" db="EMBL/GenBank/DDBJ databases">
        <title>Genome sequencing of Photobacterium gaetbulicola AD005a.</title>
        <authorList>
            <person name="Adrian T.G.S."/>
            <person name="Chan K.G."/>
        </authorList>
    </citation>
    <scope>NUCLEOTIDE SEQUENCE [LARGE SCALE GENOMIC DNA]</scope>
    <source>
        <strain evidence="1 2">AD005a</strain>
    </source>
</reference>
<accession>A0A0B9FVB1</accession>
<evidence type="ECO:0000313" key="1">
    <source>
        <dbReference type="EMBL" id="KHT60054.1"/>
    </source>
</evidence>
<dbReference type="Proteomes" id="UP000031278">
    <property type="component" value="Unassembled WGS sequence"/>
</dbReference>